<dbReference type="GO" id="GO:0042545">
    <property type="term" value="P:cell wall modification"/>
    <property type="evidence" value="ECO:0007669"/>
    <property type="project" value="InterPro"/>
</dbReference>
<accession>A0A6J5VD33</accession>
<keyword evidence="3" id="KW-0964">Secreted</keyword>
<evidence type="ECO:0000256" key="3">
    <source>
        <dbReference type="ARBA" id="ARBA00022512"/>
    </source>
</evidence>
<evidence type="ECO:0000256" key="5">
    <source>
        <dbReference type="ARBA" id="ARBA00023085"/>
    </source>
</evidence>
<comment type="subcellular location">
    <subcellularLocation>
        <location evidence="1">Secreted</location>
        <location evidence="1">Cell wall</location>
    </subcellularLocation>
</comment>
<sequence>MLPHNSPRPRGIGGSGQSAIEFNDVTICKEKAEKCYRTVFINCTMEALVSSDGWMPWTEDFVLNTVFYGEFGF</sequence>
<feature type="domain" description="Pectinesterase catalytic" evidence="6">
    <location>
        <begin position="36"/>
        <end position="71"/>
    </location>
</feature>
<dbReference type="InterPro" id="IPR011050">
    <property type="entry name" value="Pectin_lyase_fold/virulence"/>
</dbReference>
<name>A0A6J5VD33_PRUAR</name>
<dbReference type="InterPro" id="IPR012334">
    <property type="entry name" value="Pectin_lyas_fold"/>
</dbReference>
<gene>
    <name evidence="7" type="ORF">CURHAP_LOCUS42625</name>
</gene>
<evidence type="ECO:0000256" key="2">
    <source>
        <dbReference type="ARBA" id="ARBA00005184"/>
    </source>
</evidence>
<keyword evidence="4" id="KW-0378">Hydrolase</keyword>
<comment type="pathway">
    <text evidence="2">Glycan metabolism; pectin degradation; 2-dehydro-3-deoxy-D-gluconate from pectin: step 1/5.</text>
</comment>
<dbReference type="EMBL" id="CAEKDK010000007">
    <property type="protein sequence ID" value="CAB4286063.1"/>
    <property type="molecule type" value="Genomic_DNA"/>
</dbReference>
<dbReference type="GO" id="GO:0030599">
    <property type="term" value="F:pectinesterase activity"/>
    <property type="evidence" value="ECO:0007669"/>
    <property type="project" value="InterPro"/>
</dbReference>
<evidence type="ECO:0000313" key="7">
    <source>
        <dbReference type="EMBL" id="CAB4286063.1"/>
    </source>
</evidence>
<dbReference type="InterPro" id="IPR000070">
    <property type="entry name" value="Pectinesterase_cat"/>
</dbReference>
<reference evidence="7 8" key="1">
    <citation type="submission" date="2020-05" db="EMBL/GenBank/DDBJ databases">
        <authorList>
            <person name="Campoy J."/>
            <person name="Schneeberger K."/>
            <person name="Spophaly S."/>
        </authorList>
    </citation>
    <scope>NUCLEOTIDE SEQUENCE [LARGE SCALE GENOMIC DNA]</scope>
    <source>
        <strain evidence="7">PruArmRojPasFocal</strain>
    </source>
</reference>
<dbReference type="SUPFAM" id="SSF51126">
    <property type="entry name" value="Pectin lyase-like"/>
    <property type="match status" value="1"/>
</dbReference>
<evidence type="ECO:0000313" key="8">
    <source>
        <dbReference type="Proteomes" id="UP000507222"/>
    </source>
</evidence>
<organism evidence="7 8">
    <name type="scientific">Prunus armeniaca</name>
    <name type="common">Apricot</name>
    <name type="synonym">Armeniaca vulgaris</name>
    <dbReference type="NCBI Taxonomy" id="36596"/>
    <lineage>
        <taxon>Eukaryota</taxon>
        <taxon>Viridiplantae</taxon>
        <taxon>Streptophyta</taxon>
        <taxon>Embryophyta</taxon>
        <taxon>Tracheophyta</taxon>
        <taxon>Spermatophyta</taxon>
        <taxon>Magnoliopsida</taxon>
        <taxon>eudicotyledons</taxon>
        <taxon>Gunneridae</taxon>
        <taxon>Pentapetalae</taxon>
        <taxon>rosids</taxon>
        <taxon>fabids</taxon>
        <taxon>Rosales</taxon>
        <taxon>Rosaceae</taxon>
        <taxon>Amygdaloideae</taxon>
        <taxon>Amygdaleae</taxon>
        <taxon>Prunus</taxon>
    </lineage>
</organism>
<dbReference type="UniPathway" id="UPA00545">
    <property type="reaction ID" value="UER00823"/>
</dbReference>
<evidence type="ECO:0000256" key="1">
    <source>
        <dbReference type="ARBA" id="ARBA00004191"/>
    </source>
</evidence>
<dbReference type="AlphaFoldDB" id="A0A6J5VD33"/>
<dbReference type="GO" id="GO:0045490">
    <property type="term" value="P:pectin catabolic process"/>
    <property type="evidence" value="ECO:0007669"/>
    <property type="project" value="UniProtKB-UniPathway"/>
</dbReference>
<dbReference type="Pfam" id="PF01095">
    <property type="entry name" value="Pectinesterase"/>
    <property type="match status" value="1"/>
</dbReference>
<keyword evidence="5" id="KW-0063">Aspartyl esterase</keyword>
<protein>
    <recommendedName>
        <fullName evidence="6">Pectinesterase catalytic domain-containing protein</fullName>
    </recommendedName>
</protein>
<keyword evidence="3" id="KW-0134">Cell wall</keyword>
<dbReference type="Proteomes" id="UP000507222">
    <property type="component" value="Unassembled WGS sequence"/>
</dbReference>
<evidence type="ECO:0000259" key="6">
    <source>
        <dbReference type="Pfam" id="PF01095"/>
    </source>
</evidence>
<evidence type="ECO:0000256" key="4">
    <source>
        <dbReference type="ARBA" id="ARBA00022801"/>
    </source>
</evidence>
<proteinExistence type="predicted"/>
<dbReference type="Gene3D" id="2.160.20.10">
    <property type="entry name" value="Single-stranded right-handed beta-helix, Pectin lyase-like"/>
    <property type="match status" value="1"/>
</dbReference>